<evidence type="ECO:0000313" key="2">
    <source>
        <dbReference type="EMBL" id="TWO34689.1"/>
    </source>
</evidence>
<dbReference type="GO" id="GO:0004553">
    <property type="term" value="F:hydrolase activity, hydrolyzing O-glycosyl compounds"/>
    <property type="evidence" value="ECO:0007669"/>
    <property type="project" value="UniProtKB-ARBA"/>
</dbReference>
<protein>
    <submittedName>
        <fullName evidence="2">LamG domain-containing protein</fullName>
    </submittedName>
</protein>
<keyword evidence="1" id="KW-0732">Signal</keyword>
<accession>A0A562YJ20</accession>
<name>A0A562YJ20_9FLAO</name>
<evidence type="ECO:0000313" key="3">
    <source>
        <dbReference type="Proteomes" id="UP000295814"/>
    </source>
</evidence>
<dbReference type="PANTHER" id="PTHR42535">
    <property type="entry name" value="OOKINETE PROTEIN, PUTATIVE-RELATED"/>
    <property type="match status" value="1"/>
</dbReference>
<organism evidence="2 3">
    <name type="scientific">Seonamhaeicola sediminis</name>
    <dbReference type="NCBI Taxonomy" id="2528206"/>
    <lineage>
        <taxon>Bacteria</taxon>
        <taxon>Pseudomonadati</taxon>
        <taxon>Bacteroidota</taxon>
        <taxon>Flavobacteriia</taxon>
        <taxon>Flavobacteriales</taxon>
        <taxon>Flavobacteriaceae</taxon>
    </lineage>
</organism>
<dbReference type="RefSeq" id="WP_133354345.1">
    <property type="nucleotide sequence ID" value="NZ_SMZJ02000001.1"/>
</dbReference>
<dbReference type="Gene3D" id="1.20.1270.90">
    <property type="entry name" value="AF1782-like"/>
    <property type="match status" value="2"/>
</dbReference>
<dbReference type="Proteomes" id="UP000295814">
    <property type="component" value="Unassembled WGS sequence"/>
</dbReference>
<gene>
    <name evidence="2" type="ORF">E1J38_002195</name>
</gene>
<dbReference type="PROSITE" id="PS51257">
    <property type="entry name" value="PROKAR_LIPOPROTEIN"/>
    <property type="match status" value="1"/>
</dbReference>
<proteinExistence type="predicted"/>
<dbReference type="EMBL" id="SMZJ02000001">
    <property type="protein sequence ID" value="TWO34689.1"/>
    <property type="molecule type" value="Genomic_DNA"/>
</dbReference>
<sequence length="621" mass="67125">MMKIINNLKKIGVLIPLVMVFFTVSCGDDDAPTQSFDIAQLQSRIAEAENLIATGVEGINAGDYQPGSKDALQDVVNWIYKRIESSKSQADIDDAVIKLNAAIDKFLVSVVSEAFPWIQHGVGSSIEFSANVKQAMYQPSTLEMEIYIVDLNQAGYSNNLISTEDEPSRGMTARYFGTGEIELVAGTTEGWPVSPRSPAGTLKSGEWMNVAYTNSGTEQNLYINGQLVATLAGVPEVTDVPWVLGNSPTFTDRSCNTLFKEVKVWNSVFDQSTIQSNIGATVDGTESGLVAYFPFSSNLGTSFSDVVGNSTATLKGNFEWVAEPPIIVLDYTNLNAAIQELTDFRATVVEGDMDGDYPVGTLDYIDSLLEGANDVLANETRQTALDDTADALGDAITLINANLVGPADGVYVDSQDPSAVGLRITPNYTPQGDYTYEFYVKLQTLNLTTNPPIGDIMGNGTVGFRVNGYAELTEENVLNSGGGWNWTAIEGVGYIGPMYPAGTMKSGTWQHVAIVHDNTALTTAIYVDGEMVGESTDIGAPQVSGWGEIWLGNSFGFKMNGSIKDFRIWDEVRSPAQLGADIDGSEPNLQIYFPLDRVKGIQFADETGDYSGEMRGIVWNN</sequence>
<dbReference type="AlphaFoldDB" id="A0A562YJ20"/>
<dbReference type="GO" id="GO:0005975">
    <property type="term" value="P:carbohydrate metabolic process"/>
    <property type="evidence" value="ECO:0007669"/>
    <property type="project" value="UniProtKB-ARBA"/>
</dbReference>
<dbReference type="PANTHER" id="PTHR42535:SF2">
    <property type="entry name" value="CHROMOSOME UNDETERMINED SCAFFOLD_146, WHOLE GENOME SHOTGUN SEQUENCE"/>
    <property type="match status" value="1"/>
</dbReference>
<keyword evidence="3" id="KW-1185">Reference proteome</keyword>
<dbReference type="SUPFAM" id="SSF49899">
    <property type="entry name" value="Concanavalin A-like lectins/glucanases"/>
    <property type="match status" value="2"/>
</dbReference>
<reference evidence="2 3" key="1">
    <citation type="submission" date="2019-07" db="EMBL/GenBank/DDBJ databases">
        <title>Seonamhaeicola sp. W255 draft genome.</title>
        <authorList>
            <person name="Zhang X.-Y."/>
            <person name="Zhang R."/>
            <person name="Zhong Y.-L."/>
            <person name="Du Z.-J."/>
        </authorList>
    </citation>
    <scope>NUCLEOTIDE SEQUENCE [LARGE SCALE GENOMIC DNA]</scope>
    <source>
        <strain evidence="2 3">W255</strain>
    </source>
</reference>
<evidence type="ECO:0000256" key="1">
    <source>
        <dbReference type="SAM" id="SignalP"/>
    </source>
</evidence>
<feature type="signal peptide" evidence="1">
    <location>
        <begin position="1"/>
        <end position="26"/>
    </location>
</feature>
<dbReference type="InterPro" id="IPR013320">
    <property type="entry name" value="ConA-like_dom_sf"/>
</dbReference>
<comment type="caution">
    <text evidence="2">The sequence shown here is derived from an EMBL/GenBank/DDBJ whole genome shotgun (WGS) entry which is preliminary data.</text>
</comment>
<dbReference type="Gene3D" id="2.60.120.200">
    <property type="match status" value="2"/>
</dbReference>
<dbReference type="Pfam" id="PF13385">
    <property type="entry name" value="Laminin_G_3"/>
    <property type="match status" value="2"/>
</dbReference>
<feature type="chain" id="PRO_5023147298" evidence="1">
    <location>
        <begin position="27"/>
        <end position="621"/>
    </location>
</feature>
<dbReference type="OrthoDB" id="950827at2"/>